<dbReference type="GO" id="GO:0000156">
    <property type="term" value="F:phosphorelay response regulator activity"/>
    <property type="evidence" value="ECO:0007669"/>
    <property type="project" value="TreeGrafter"/>
</dbReference>
<dbReference type="eggNOG" id="COG0745">
    <property type="taxonomic scope" value="Bacteria"/>
</dbReference>
<keyword evidence="2" id="KW-0963">Cytoplasm</keyword>
<accession>D0Z2Z6</accession>
<dbReference type="InterPro" id="IPR039420">
    <property type="entry name" value="WalR-like"/>
</dbReference>
<gene>
    <name evidence="12" type="ORF">VDA_000797</name>
</gene>
<protein>
    <submittedName>
        <fullName evidence="12">Putative transcriptional regulator CpxR</fullName>
    </submittedName>
</protein>
<dbReference type="GO" id="GO:0006355">
    <property type="term" value="P:regulation of DNA-templated transcription"/>
    <property type="evidence" value="ECO:0007669"/>
    <property type="project" value="InterPro"/>
</dbReference>
<dbReference type="PROSITE" id="PS50110">
    <property type="entry name" value="RESPONSE_REGULATORY"/>
    <property type="match status" value="1"/>
</dbReference>
<evidence type="ECO:0000256" key="6">
    <source>
        <dbReference type="ARBA" id="ARBA00023125"/>
    </source>
</evidence>
<organism evidence="12 13">
    <name type="scientific">Photobacterium damselae subsp. damselae CIP 102761</name>
    <dbReference type="NCBI Taxonomy" id="675817"/>
    <lineage>
        <taxon>Bacteria</taxon>
        <taxon>Pseudomonadati</taxon>
        <taxon>Pseudomonadota</taxon>
        <taxon>Gammaproteobacteria</taxon>
        <taxon>Vibrionales</taxon>
        <taxon>Vibrionaceae</taxon>
        <taxon>Photobacterium</taxon>
    </lineage>
</organism>
<dbReference type="Proteomes" id="UP000003579">
    <property type="component" value="Unassembled WGS sequence"/>
</dbReference>
<dbReference type="InterPro" id="IPR001789">
    <property type="entry name" value="Sig_transdc_resp-reg_receiver"/>
</dbReference>
<dbReference type="GO" id="GO:0005829">
    <property type="term" value="C:cytosol"/>
    <property type="evidence" value="ECO:0007669"/>
    <property type="project" value="TreeGrafter"/>
</dbReference>
<proteinExistence type="predicted"/>
<keyword evidence="5" id="KW-0805">Transcription regulation</keyword>
<keyword evidence="7" id="KW-0804">Transcription</keyword>
<dbReference type="InterPro" id="IPR011006">
    <property type="entry name" value="CheY-like_superfamily"/>
</dbReference>
<dbReference type="EMBL" id="ADBS01000002">
    <property type="protein sequence ID" value="EEZ39777.1"/>
    <property type="molecule type" value="Genomic_DNA"/>
</dbReference>
<evidence type="ECO:0000256" key="7">
    <source>
        <dbReference type="ARBA" id="ARBA00023163"/>
    </source>
</evidence>
<evidence type="ECO:0000256" key="2">
    <source>
        <dbReference type="ARBA" id="ARBA00022490"/>
    </source>
</evidence>
<dbReference type="SMART" id="SM00862">
    <property type="entry name" value="Trans_reg_C"/>
    <property type="match status" value="1"/>
</dbReference>
<name>D0Z2Z6_PHODD</name>
<sequence>MRMFFILLSVFVVSQIVVVDDDILLCSLLTEVLSDEGYDVESFHSGEDALNYMQDHSVDLVLLDVMLPKLNGMQVARRICQRFATPILMLTALNDESSMLDGLQAGADQFLAKPFKVPELLARITTILRRVGLERQRNLLVQKDNTELFKQFARIPLTTTESELLDYLVKRPDIVISKSELQKEVLKKDLCPFDRNLDMHISNIRRKMVKLGLSKQHIKTVRGKGYSFIERV</sequence>
<evidence type="ECO:0000256" key="3">
    <source>
        <dbReference type="ARBA" id="ARBA00022553"/>
    </source>
</evidence>
<feature type="domain" description="Response regulatory" evidence="10">
    <location>
        <begin position="15"/>
        <end position="128"/>
    </location>
</feature>
<dbReference type="CDD" id="cd00383">
    <property type="entry name" value="trans_reg_C"/>
    <property type="match status" value="1"/>
</dbReference>
<dbReference type="PANTHER" id="PTHR48111">
    <property type="entry name" value="REGULATOR OF RPOS"/>
    <property type="match status" value="1"/>
</dbReference>
<dbReference type="GO" id="GO:0000976">
    <property type="term" value="F:transcription cis-regulatory region binding"/>
    <property type="evidence" value="ECO:0007669"/>
    <property type="project" value="TreeGrafter"/>
</dbReference>
<reference evidence="12 13" key="1">
    <citation type="submission" date="2009-11" db="EMBL/GenBank/DDBJ databases">
        <authorList>
            <consortium name="Los Alamos National Laboratory (LANL)"/>
            <consortium name="National Microbial Pathogen Data Resource (NMPDR)"/>
            <person name="Munk A.C."/>
            <person name="Tapia R."/>
            <person name="Green L."/>
            <person name="Rogers Y."/>
            <person name="Detter J.C."/>
            <person name="Bruce D."/>
            <person name="Brettin T.S."/>
            <person name="Colwell R."/>
            <person name="Huq A."/>
            <person name="Grim C.J."/>
            <person name="Hasan N.A."/>
            <person name="Vonstein V."/>
            <person name="Bartels D."/>
        </authorList>
    </citation>
    <scope>NUCLEOTIDE SEQUENCE [LARGE SCALE GENOMIC DNA]</scope>
    <source>
        <strain evidence="12 13">CIP 102761</strain>
    </source>
</reference>
<evidence type="ECO:0000256" key="9">
    <source>
        <dbReference type="PROSITE-ProRule" id="PRU01091"/>
    </source>
</evidence>
<keyword evidence="6 9" id="KW-0238">DNA-binding</keyword>
<dbReference type="Pfam" id="PF00072">
    <property type="entry name" value="Response_reg"/>
    <property type="match status" value="1"/>
</dbReference>
<dbReference type="Gene3D" id="6.10.250.690">
    <property type="match status" value="1"/>
</dbReference>
<evidence type="ECO:0000313" key="12">
    <source>
        <dbReference type="EMBL" id="EEZ39777.1"/>
    </source>
</evidence>
<dbReference type="Gene3D" id="1.10.10.10">
    <property type="entry name" value="Winged helix-like DNA-binding domain superfamily/Winged helix DNA-binding domain"/>
    <property type="match status" value="1"/>
</dbReference>
<dbReference type="GO" id="GO:0032993">
    <property type="term" value="C:protein-DNA complex"/>
    <property type="evidence" value="ECO:0007669"/>
    <property type="project" value="TreeGrafter"/>
</dbReference>
<evidence type="ECO:0000313" key="13">
    <source>
        <dbReference type="Proteomes" id="UP000003579"/>
    </source>
</evidence>
<dbReference type="Gene3D" id="3.40.50.2300">
    <property type="match status" value="1"/>
</dbReference>
<feature type="domain" description="OmpR/PhoB-type" evidence="11">
    <location>
        <begin position="130"/>
        <end position="230"/>
    </location>
</feature>
<evidence type="ECO:0000256" key="5">
    <source>
        <dbReference type="ARBA" id="ARBA00023015"/>
    </source>
</evidence>
<dbReference type="AlphaFoldDB" id="D0Z2Z6"/>
<keyword evidence="3 8" id="KW-0597">Phosphoprotein</keyword>
<dbReference type="PROSITE" id="PS51755">
    <property type="entry name" value="OMPR_PHOB"/>
    <property type="match status" value="1"/>
</dbReference>
<dbReference type="InterPro" id="IPR036388">
    <property type="entry name" value="WH-like_DNA-bd_sf"/>
</dbReference>
<keyword evidence="13" id="KW-1185">Reference proteome</keyword>
<dbReference type="Pfam" id="PF00486">
    <property type="entry name" value="Trans_reg_C"/>
    <property type="match status" value="1"/>
</dbReference>
<evidence type="ECO:0000256" key="8">
    <source>
        <dbReference type="PROSITE-ProRule" id="PRU00169"/>
    </source>
</evidence>
<dbReference type="SMART" id="SM00448">
    <property type="entry name" value="REC"/>
    <property type="match status" value="1"/>
</dbReference>
<dbReference type="SUPFAM" id="SSF52172">
    <property type="entry name" value="CheY-like"/>
    <property type="match status" value="1"/>
</dbReference>
<dbReference type="InterPro" id="IPR001867">
    <property type="entry name" value="OmpR/PhoB-type_DNA-bd"/>
</dbReference>
<evidence type="ECO:0000256" key="1">
    <source>
        <dbReference type="ARBA" id="ARBA00004496"/>
    </source>
</evidence>
<feature type="DNA-binding region" description="OmpR/PhoB-type" evidence="9">
    <location>
        <begin position="130"/>
        <end position="230"/>
    </location>
</feature>
<evidence type="ECO:0000259" key="11">
    <source>
        <dbReference type="PROSITE" id="PS51755"/>
    </source>
</evidence>
<evidence type="ECO:0000259" key="10">
    <source>
        <dbReference type="PROSITE" id="PS50110"/>
    </source>
</evidence>
<feature type="modified residue" description="4-aspartylphosphate" evidence="8">
    <location>
        <position position="64"/>
    </location>
</feature>
<keyword evidence="4" id="KW-0902">Two-component regulatory system</keyword>
<dbReference type="PANTHER" id="PTHR48111:SF39">
    <property type="entry name" value="TRANSCRIPTIONAL REGULATORY PROTEIN CPXR"/>
    <property type="match status" value="1"/>
</dbReference>
<comment type="subcellular location">
    <subcellularLocation>
        <location evidence="1">Cytoplasm</location>
    </subcellularLocation>
</comment>
<evidence type="ECO:0000256" key="4">
    <source>
        <dbReference type="ARBA" id="ARBA00023012"/>
    </source>
</evidence>